<protein>
    <submittedName>
        <fullName evidence="2">Uncharacterized protein</fullName>
    </submittedName>
</protein>
<proteinExistence type="predicted"/>
<dbReference type="Proteomes" id="UP000251211">
    <property type="component" value="Unassembled WGS sequence"/>
</dbReference>
<feature type="region of interest" description="Disordered" evidence="1">
    <location>
        <begin position="1"/>
        <end position="39"/>
    </location>
</feature>
<dbReference type="EMBL" id="UAUI01000011">
    <property type="protein sequence ID" value="SPZ39332.1"/>
    <property type="molecule type" value="Genomic_DNA"/>
</dbReference>
<dbReference type="AlphaFoldDB" id="A0AB38FDE9"/>
<organism evidence="2 3">
    <name type="scientific">Rhodococcus wratislaviensis</name>
    <name type="common">Tsukamurella wratislaviensis</name>
    <dbReference type="NCBI Taxonomy" id="44752"/>
    <lineage>
        <taxon>Bacteria</taxon>
        <taxon>Bacillati</taxon>
        <taxon>Actinomycetota</taxon>
        <taxon>Actinomycetes</taxon>
        <taxon>Mycobacteriales</taxon>
        <taxon>Nocardiaceae</taxon>
        <taxon>Rhodococcus</taxon>
    </lineage>
</organism>
<evidence type="ECO:0000313" key="3">
    <source>
        <dbReference type="Proteomes" id="UP000251211"/>
    </source>
</evidence>
<reference evidence="2 3" key="1">
    <citation type="submission" date="2018-06" db="EMBL/GenBank/DDBJ databases">
        <authorList>
            <consortium name="Pathogen Informatics"/>
            <person name="Doyle S."/>
        </authorList>
    </citation>
    <scope>NUCLEOTIDE SEQUENCE [LARGE SCALE GENOMIC DNA]</scope>
    <source>
        <strain evidence="2 3">NCTC13229</strain>
    </source>
</reference>
<gene>
    <name evidence="2" type="ORF">NCTC13229_02811</name>
</gene>
<sequence length="241" mass="26728">MPRTSGAGPGSVRAMRAVSRPERGPCPSSNFRRDGELAVPSVRMDVHQPTPPRCPQDVEQPCPGHQGLRCGGWPEVDAFARARVLSFAVLRDLAQQRRARKSRRASSLPWLVHGQGARTLEAGHRPRWPRLRRSDIHQADETVRPADGGAFVDHSPSTQHPARPCLTPEQGPVMTTRWRRRSGLTRDRLGRTRQCGWQGICGFAHRCGPISRVRSDILVGRFREVSAVLHRQGCRGSGESA</sequence>
<comment type="caution">
    <text evidence="2">The sequence shown here is derived from an EMBL/GenBank/DDBJ whole genome shotgun (WGS) entry which is preliminary data.</text>
</comment>
<accession>A0AB38FDE9</accession>
<evidence type="ECO:0000313" key="2">
    <source>
        <dbReference type="EMBL" id="SPZ39332.1"/>
    </source>
</evidence>
<name>A0AB38FDE9_RHOWR</name>
<evidence type="ECO:0000256" key="1">
    <source>
        <dbReference type="SAM" id="MobiDB-lite"/>
    </source>
</evidence>